<accession>A0A316C554</accession>
<dbReference type="InterPro" id="IPR051599">
    <property type="entry name" value="Cell_Envelope_Assoc"/>
</dbReference>
<evidence type="ECO:0000313" key="3">
    <source>
        <dbReference type="EMBL" id="PWJ84821.1"/>
    </source>
</evidence>
<dbReference type="GO" id="GO:0000270">
    <property type="term" value="P:peptidoglycan metabolic process"/>
    <property type="evidence" value="ECO:0007669"/>
    <property type="project" value="TreeGrafter"/>
</dbReference>
<keyword evidence="1" id="KW-0812">Transmembrane</keyword>
<dbReference type="EMBL" id="QGGG01000004">
    <property type="protein sequence ID" value="PWJ84821.1"/>
    <property type="molecule type" value="Genomic_DNA"/>
</dbReference>
<name>A0A316C554_PSESE</name>
<dbReference type="AlphaFoldDB" id="A0A316C554"/>
<feature type="transmembrane region" description="Helical" evidence="1">
    <location>
        <begin position="61"/>
        <end position="81"/>
    </location>
</feature>
<evidence type="ECO:0000256" key="1">
    <source>
        <dbReference type="SAM" id="Phobius"/>
    </source>
</evidence>
<gene>
    <name evidence="3" type="ORF">C7441_10487</name>
</gene>
<proteinExistence type="predicted"/>
<evidence type="ECO:0000259" key="2">
    <source>
        <dbReference type="Pfam" id="PF02698"/>
    </source>
</evidence>
<dbReference type="Pfam" id="PF02698">
    <property type="entry name" value="DUF218"/>
    <property type="match status" value="1"/>
</dbReference>
<dbReference type="PANTHER" id="PTHR30336">
    <property type="entry name" value="INNER MEMBRANE PROTEIN, PROBABLE PERMEASE"/>
    <property type="match status" value="1"/>
</dbReference>
<dbReference type="PANTHER" id="PTHR30336:SF4">
    <property type="entry name" value="ENVELOPE BIOGENESIS FACTOR ELYC"/>
    <property type="match status" value="1"/>
</dbReference>
<keyword evidence="1" id="KW-0472">Membrane</keyword>
<dbReference type="GO" id="GO:0043164">
    <property type="term" value="P:Gram-negative-bacterium-type cell wall biogenesis"/>
    <property type="evidence" value="ECO:0007669"/>
    <property type="project" value="TreeGrafter"/>
</dbReference>
<organism evidence="3 4">
    <name type="scientific">Pseudaminobacter salicylatoxidans</name>
    <dbReference type="NCBI Taxonomy" id="93369"/>
    <lineage>
        <taxon>Bacteria</taxon>
        <taxon>Pseudomonadati</taxon>
        <taxon>Pseudomonadota</taxon>
        <taxon>Alphaproteobacteria</taxon>
        <taxon>Hyphomicrobiales</taxon>
        <taxon>Phyllobacteriaceae</taxon>
        <taxon>Pseudaminobacter</taxon>
    </lineage>
</organism>
<feature type="domain" description="DUF218" evidence="2">
    <location>
        <begin position="97"/>
        <end position="232"/>
    </location>
</feature>
<comment type="caution">
    <text evidence="3">The sequence shown here is derived from an EMBL/GenBank/DDBJ whole genome shotgun (WGS) entry which is preliminary data.</text>
</comment>
<protein>
    <submittedName>
        <fullName evidence="3">Uncharacterized SAM-binding protein YcdF (DUF218 family)</fullName>
    </submittedName>
</protein>
<dbReference type="Proteomes" id="UP000245396">
    <property type="component" value="Unassembled WGS sequence"/>
</dbReference>
<dbReference type="CDD" id="cd06259">
    <property type="entry name" value="YdcF-like"/>
    <property type="match status" value="1"/>
</dbReference>
<reference evidence="3 4" key="1">
    <citation type="submission" date="2018-05" db="EMBL/GenBank/DDBJ databases">
        <title>Genomic Encyclopedia of Type Strains, Phase IV (KMG-IV): sequencing the most valuable type-strain genomes for metagenomic binning, comparative biology and taxonomic classification.</title>
        <authorList>
            <person name="Goeker M."/>
        </authorList>
    </citation>
    <scope>NUCLEOTIDE SEQUENCE [LARGE SCALE GENOMIC DNA]</scope>
    <source>
        <strain evidence="3 4">DSM 6986</strain>
    </source>
</reference>
<dbReference type="InterPro" id="IPR003848">
    <property type="entry name" value="DUF218"/>
</dbReference>
<keyword evidence="4" id="KW-1185">Reference proteome</keyword>
<sequence length="268" mass="28767">MKKPHEALPDVTQCAETPCASPPDTDYHAAMTELEVRDAGNGAREGFLTVRRSRLGKVLRASIFGILGLGVTFAVGFGLFADYISRLTTPPNPPAADAIIVLTGGQARIDAAVHLLKSGKGKRLLISGVNPVASRKSLQRATGGDNALFSCCVDIDRAALDTIGNAEESAKWVRTHDYSSVILVTNNYHMPRSLLEMSRLIDEVEVQPYPVVNSRIDGGTLMTNKAALRVMLTEYTKYLGALARAVVPLRSTPDGTIMVDATTTATTR</sequence>
<evidence type="ECO:0000313" key="4">
    <source>
        <dbReference type="Proteomes" id="UP000245396"/>
    </source>
</evidence>
<dbReference type="STRING" id="1192868.GCA_000304395_02682"/>
<keyword evidence="1" id="KW-1133">Transmembrane helix</keyword>
<dbReference type="GO" id="GO:0005886">
    <property type="term" value="C:plasma membrane"/>
    <property type="evidence" value="ECO:0007669"/>
    <property type="project" value="TreeGrafter"/>
</dbReference>